<feature type="DNA-binding region" description="H-T-H motif" evidence="3">
    <location>
        <begin position="36"/>
        <end position="55"/>
    </location>
</feature>
<evidence type="ECO:0000259" key="4">
    <source>
        <dbReference type="PROSITE" id="PS50977"/>
    </source>
</evidence>
<dbReference type="PROSITE" id="PS01081">
    <property type="entry name" value="HTH_TETR_1"/>
    <property type="match status" value="1"/>
</dbReference>
<dbReference type="InterPro" id="IPR001647">
    <property type="entry name" value="HTH_TetR"/>
</dbReference>
<dbReference type="GeneID" id="301139816"/>
<comment type="caution">
    <text evidence="5">The sequence shown here is derived from an EMBL/GenBank/DDBJ whole genome shotgun (WGS) entry which is preliminary data.</text>
</comment>
<dbReference type="InterPro" id="IPR023772">
    <property type="entry name" value="DNA-bd_HTH_TetR-type_CS"/>
</dbReference>
<dbReference type="SUPFAM" id="SSF46689">
    <property type="entry name" value="Homeodomain-like"/>
    <property type="match status" value="1"/>
</dbReference>
<name>A0ABU6P2T4_9BACI</name>
<keyword evidence="2 3" id="KW-0238">DNA-binding</keyword>
<dbReference type="SUPFAM" id="SSF48498">
    <property type="entry name" value="Tetracyclin repressor-like, C-terminal domain"/>
    <property type="match status" value="1"/>
</dbReference>
<dbReference type="Pfam" id="PF00440">
    <property type="entry name" value="TetR_N"/>
    <property type="match status" value="1"/>
</dbReference>
<evidence type="ECO:0000256" key="3">
    <source>
        <dbReference type="PROSITE-ProRule" id="PRU00335"/>
    </source>
</evidence>
<sequence>MSKLYSAFEKLSEEKRLLIINVCVQEFAQNGYEKTSTDIITTKAGISKGILFHYFKNKKNLYLYIVDYVVKFLTEKTLQTVKEVKSTDFFDRIKELVLLKHHVTFEYFLESQLLMNVYSNPPIAVKAEVEQLFAKHIEKYGGAEINELYKTRLLNEESLRDGITVEKITNMTLLILEQLVNKYINLYKLGQFDFLKNPEPLIKELDDYIDIIKNGVYK</sequence>
<dbReference type="PRINTS" id="PR00455">
    <property type="entry name" value="HTHTETR"/>
</dbReference>
<evidence type="ECO:0000256" key="1">
    <source>
        <dbReference type="ARBA" id="ARBA00022491"/>
    </source>
</evidence>
<dbReference type="EMBL" id="JARTFS010000018">
    <property type="protein sequence ID" value="MED4403670.1"/>
    <property type="molecule type" value="Genomic_DNA"/>
</dbReference>
<dbReference type="InterPro" id="IPR009057">
    <property type="entry name" value="Homeodomain-like_sf"/>
</dbReference>
<dbReference type="PANTHER" id="PTHR43479:SF11">
    <property type="entry name" value="ACREF_ENVCD OPERON REPRESSOR-RELATED"/>
    <property type="match status" value="1"/>
</dbReference>
<dbReference type="Gene3D" id="1.10.357.10">
    <property type="entry name" value="Tetracycline Repressor, domain 2"/>
    <property type="match status" value="1"/>
</dbReference>
<evidence type="ECO:0000313" key="5">
    <source>
        <dbReference type="EMBL" id="MED4403670.1"/>
    </source>
</evidence>
<accession>A0ABU6P2T4</accession>
<evidence type="ECO:0000256" key="2">
    <source>
        <dbReference type="ARBA" id="ARBA00023125"/>
    </source>
</evidence>
<keyword evidence="6" id="KW-1185">Reference proteome</keyword>
<protein>
    <submittedName>
        <fullName evidence="5">TetR/AcrR family transcriptional regulator</fullName>
    </submittedName>
</protein>
<dbReference type="RefSeq" id="WP_235842956.1">
    <property type="nucleotide sequence ID" value="NZ_JARTFQ010000006.1"/>
</dbReference>
<dbReference type="Proteomes" id="UP001342826">
    <property type="component" value="Unassembled WGS sequence"/>
</dbReference>
<proteinExistence type="predicted"/>
<dbReference type="PANTHER" id="PTHR43479">
    <property type="entry name" value="ACREF/ENVCD OPERON REPRESSOR-RELATED"/>
    <property type="match status" value="1"/>
</dbReference>
<organism evidence="5 6">
    <name type="scientific">Metabacillus fastidiosus</name>
    <dbReference type="NCBI Taxonomy" id="1458"/>
    <lineage>
        <taxon>Bacteria</taxon>
        <taxon>Bacillati</taxon>
        <taxon>Bacillota</taxon>
        <taxon>Bacilli</taxon>
        <taxon>Bacillales</taxon>
        <taxon>Bacillaceae</taxon>
        <taxon>Metabacillus</taxon>
    </lineage>
</organism>
<dbReference type="InterPro" id="IPR036271">
    <property type="entry name" value="Tet_transcr_reg_TetR-rel_C_sf"/>
</dbReference>
<dbReference type="PROSITE" id="PS50977">
    <property type="entry name" value="HTH_TETR_2"/>
    <property type="match status" value="1"/>
</dbReference>
<dbReference type="Gene3D" id="1.10.10.60">
    <property type="entry name" value="Homeodomain-like"/>
    <property type="match status" value="1"/>
</dbReference>
<feature type="domain" description="HTH tetR-type" evidence="4">
    <location>
        <begin position="13"/>
        <end position="73"/>
    </location>
</feature>
<reference evidence="5 6" key="1">
    <citation type="submission" date="2023-03" db="EMBL/GenBank/DDBJ databases">
        <title>Bacillus Genome Sequencing.</title>
        <authorList>
            <person name="Dunlap C."/>
        </authorList>
    </citation>
    <scope>NUCLEOTIDE SEQUENCE [LARGE SCALE GENOMIC DNA]</scope>
    <source>
        <strain evidence="5 6">NRS-1717</strain>
    </source>
</reference>
<gene>
    <name evidence="5" type="ORF">P9271_20380</name>
</gene>
<keyword evidence="1" id="KW-0678">Repressor</keyword>
<evidence type="ECO:0000313" key="6">
    <source>
        <dbReference type="Proteomes" id="UP001342826"/>
    </source>
</evidence>
<dbReference type="InterPro" id="IPR050624">
    <property type="entry name" value="HTH-type_Tx_Regulator"/>
</dbReference>